<evidence type="ECO:0000313" key="2">
    <source>
        <dbReference type="Proteomes" id="UP000887013"/>
    </source>
</evidence>
<sequence>MKIRFWPSLQLIAQVRIARGILSNLKFENNFPDFMRGVGLIDLQYMHQILSLLNLETVLKNRTMGIIEVLVKEIASWCSCHRSFLIEGNLDYWNRIQWYSHGTINRLETARALIQDQNIKIEHRFNLACAYYMEADVRRLWKNMSPGYRHFFTLTKLNNRSRMFWVEALQKNTPFNWSAITLSLMSSNISIPESSSFSYMDFLGLLQLILKLKNPGSRYKSIRDSIGRKELHPFDFYLCFSQMEDYRLDLMFNCLSMDQRLCVCKTFLHWPLQVLFLDILAKLSRNMSEVFYLALFQIVLNEKFKTEWFDYNYVDLVKQIWSSLSDYIKSKIKEDRIFQYLKKVLHCDEGEQKPVPVDFIRLYKDLDI</sequence>
<proteinExistence type="predicted"/>
<dbReference type="AlphaFoldDB" id="A0A8X6IZS2"/>
<comment type="caution">
    <text evidence="1">The sequence shown here is derived from an EMBL/GenBank/DDBJ whole genome shotgun (WGS) entry which is preliminary data.</text>
</comment>
<reference evidence="1" key="1">
    <citation type="submission" date="2020-08" db="EMBL/GenBank/DDBJ databases">
        <title>Multicomponent nature underlies the extraordinary mechanical properties of spider dragline silk.</title>
        <authorList>
            <person name="Kono N."/>
            <person name="Nakamura H."/>
            <person name="Mori M."/>
            <person name="Yoshida Y."/>
            <person name="Ohtoshi R."/>
            <person name="Malay A.D."/>
            <person name="Moran D.A.P."/>
            <person name="Tomita M."/>
            <person name="Numata K."/>
            <person name="Arakawa K."/>
        </authorList>
    </citation>
    <scope>NUCLEOTIDE SEQUENCE</scope>
</reference>
<keyword evidence="2" id="KW-1185">Reference proteome</keyword>
<dbReference type="OrthoDB" id="6418612at2759"/>
<evidence type="ECO:0000313" key="1">
    <source>
        <dbReference type="EMBL" id="GFS68007.1"/>
    </source>
</evidence>
<organism evidence="1 2">
    <name type="scientific">Nephila pilipes</name>
    <name type="common">Giant wood spider</name>
    <name type="synonym">Nephila maculata</name>
    <dbReference type="NCBI Taxonomy" id="299642"/>
    <lineage>
        <taxon>Eukaryota</taxon>
        <taxon>Metazoa</taxon>
        <taxon>Ecdysozoa</taxon>
        <taxon>Arthropoda</taxon>
        <taxon>Chelicerata</taxon>
        <taxon>Arachnida</taxon>
        <taxon>Araneae</taxon>
        <taxon>Araneomorphae</taxon>
        <taxon>Entelegynae</taxon>
        <taxon>Araneoidea</taxon>
        <taxon>Nephilidae</taxon>
        <taxon>Nephila</taxon>
    </lineage>
</organism>
<dbReference type="Proteomes" id="UP000887013">
    <property type="component" value="Unassembled WGS sequence"/>
</dbReference>
<name>A0A8X6IZS2_NEPPI</name>
<dbReference type="EMBL" id="BMAW01000206">
    <property type="protein sequence ID" value="GFS68007.1"/>
    <property type="molecule type" value="Genomic_DNA"/>
</dbReference>
<gene>
    <name evidence="1" type="primary">NCL1_38110</name>
    <name evidence="1" type="ORF">NPIL_193591</name>
</gene>
<protein>
    <submittedName>
        <fullName evidence="1">Uncharacterized protein</fullName>
    </submittedName>
</protein>
<accession>A0A8X6IZS2</accession>